<dbReference type="SFLD" id="SFLDG00179">
    <property type="entry name" value="mandelate_racemase"/>
    <property type="match status" value="1"/>
</dbReference>
<feature type="domain" description="Mandelate racemase/muconate lactonizing enzyme C-terminal" evidence="4">
    <location>
        <begin position="137"/>
        <end position="243"/>
    </location>
</feature>
<evidence type="ECO:0000256" key="1">
    <source>
        <dbReference type="ARBA" id="ARBA00001946"/>
    </source>
</evidence>
<dbReference type="PANTHER" id="PTHR13794">
    <property type="entry name" value="ENOLASE SUPERFAMILY, MANDELATE RACEMASE"/>
    <property type="match status" value="1"/>
</dbReference>
<dbReference type="GO" id="GO:0016052">
    <property type="term" value="P:carbohydrate catabolic process"/>
    <property type="evidence" value="ECO:0007669"/>
    <property type="project" value="TreeGrafter"/>
</dbReference>
<dbReference type="InterPro" id="IPR013341">
    <property type="entry name" value="Mandelate_racemase_N_dom"/>
</dbReference>
<dbReference type="Pfam" id="PF13378">
    <property type="entry name" value="MR_MLE_C"/>
    <property type="match status" value="1"/>
</dbReference>
<protein>
    <submittedName>
        <fullName evidence="5">Mandelate racemase</fullName>
    </submittedName>
</protein>
<gene>
    <name evidence="5" type="ORF">EAS64_11585</name>
</gene>
<evidence type="ECO:0000313" key="5">
    <source>
        <dbReference type="EMBL" id="TVZ05222.1"/>
    </source>
</evidence>
<sequence length="381" mass="41268">MRITDITVVLHERRSVPSAAFGPARPVPLGVLRVTTDEGIEGNAFLSSPGPGPAQIAYQIVTHIKPWLLGEDPLDIGRHWRRMQNQFHFLSPHAVGTVDIALWDIAGRAAGLPVHRLLGTCRDRVPAYFSSANHDTAQAYADEAVYWQQQGWKGYKLHPPRAPWLPPDSSPPIDFDIEACAAVREAAGAGMTLMLDSSWSYSYTEGLRVGQAIQDLGYHWFEDPFPTHDMHSYVRLGRHLSIPLLATEINPGGLAALPPWITSGATDFLRGDVVITGGITGLMKIAHLAEAFGMNCEVHDSYNALNNVAGLHVMMAIDNCDWFEVLAFNRAGDHSLGQLSYGLTEPFAVDSCGEVHAPAGPGLGAGIDWDLINSAVVAVAS</sequence>
<dbReference type="GO" id="GO:0016836">
    <property type="term" value="F:hydro-lyase activity"/>
    <property type="evidence" value="ECO:0007669"/>
    <property type="project" value="TreeGrafter"/>
</dbReference>
<dbReference type="SFLD" id="SFLDS00001">
    <property type="entry name" value="Enolase"/>
    <property type="match status" value="1"/>
</dbReference>
<dbReference type="Proteomes" id="UP000460272">
    <property type="component" value="Unassembled WGS sequence"/>
</dbReference>
<evidence type="ECO:0000256" key="3">
    <source>
        <dbReference type="ARBA" id="ARBA00022842"/>
    </source>
</evidence>
<dbReference type="AlphaFoldDB" id="A0A6P2C1F5"/>
<dbReference type="PANTHER" id="PTHR13794:SF58">
    <property type="entry name" value="MITOCHONDRIAL ENOLASE SUPERFAMILY MEMBER 1"/>
    <property type="match status" value="1"/>
</dbReference>
<dbReference type="SUPFAM" id="SSF54826">
    <property type="entry name" value="Enolase N-terminal domain-like"/>
    <property type="match status" value="1"/>
</dbReference>
<dbReference type="SUPFAM" id="SSF51604">
    <property type="entry name" value="Enolase C-terminal domain-like"/>
    <property type="match status" value="1"/>
</dbReference>
<dbReference type="Gene3D" id="3.30.390.10">
    <property type="entry name" value="Enolase-like, N-terminal domain"/>
    <property type="match status" value="1"/>
</dbReference>
<evidence type="ECO:0000259" key="4">
    <source>
        <dbReference type="SMART" id="SM00922"/>
    </source>
</evidence>
<dbReference type="EMBL" id="RPFW01000002">
    <property type="protein sequence ID" value="TVZ05222.1"/>
    <property type="molecule type" value="Genomic_DNA"/>
</dbReference>
<dbReference type="InterPro" id="IPR029017">
    <property type="entry name" value="Enolase-like_N"/>
</dbReference>
<dbReference type="OrthoDB" id="5241672at2"/>
<accession>A0A6P2C1F5</accession>
<keyword evidence="3" id="KW-0460">Magnesium</keyword>
<proteinExistence type="predicted"/>
<dbReference type="SMART" id="SM00922">
    <property type="entry name" value="MR_MLE"/>
    <property type="match status" value="1"/>
</dbReference>
<keyword evidence="2" id="KW-0479">Metal-binding</keyword>
<evidence type="ECO:0000313" key="6">
    <source>
        <dbReference type="Proteomes" id="UP000460272"/>
    </source>
</evidence>
<name>A0A6P2C1F5_9ACTN</name>
<comment type="cofactor">
    <cofactor evidence="1">
        <name>Mg(2+)</name>
        <dbReference type="ChEBI" id="CHEBI:18420"/>
    </cofactor>
</comment>
<keyword evidence="6" id="KW-1185">Reference proteome</keyword>
<evidence type="ECO:0000256" key="2">
    <source>
        <dbReference type="ARBA" id="ARBA00022723"/>
    </source>
</evidence>
<dbReference type="InterPro" id="IPR046945">
    <property type="entry name" value="RHMD-like"/>
</dbReference>
<dbReference type="Gene3D" id="3.20.20.120">
    <property type="entry name" value="Enolase-like C-terminal domain"/>
    <property type="match status" value="1"/>
</dbReference>
<reference evidence="5 6" key="1">
    <citation type="submission" date="2018-11" db="EMBL/GenBank/DDBJ databases">
        <title>Trebonia kvetii gen.nov., sp.nov., a novel acidophilic actinobacterium, and proposal of the new actinobacterial family Treboniaceae fam. nov.</title>
        <authorList>
            <person name="Rapoport D."/>
            <person name="Sagova-Mareckova M."/>
            <person name="Sedlacek I."/>
            <person name="Provaznik J."/>
            <person name="Kralova S."/>
            <person name="Pavlinic D."/>
            <person name="Benes V."/>
            <person name="Kopecky J."/>
        </authorList>
    </citation>
    <scope>NUCLEOTIDE SEQUENCE [LARGE SCALE GENOMIC DNA]</scope>
    <source>
        <strain evidence="5 6">15Tr583</strain>
    </source>
</reference>
<dbReference type="InterPro" id="IPR029065">
    <property type="entry name" value="Enolase_C-like"/>
</dbReference>
<dbReference type="GO" id="GO:0000287">
    <property type="term" value="F:magnesium ion binding"/>
    <property type="evidence" value="ECO:0007669"/>
    <property type="project" value="TreeGrafter"/>
</dbReference>
<dbReference type="RefSeq" id="WP_145852925.1">
    <property type="nucleotide sequence ID" value="NZ_RPFW01000002.1"/>
</dbReference>
<dbReference type="Pfam" id="PF02746">
    <property type="entry name" value="MR_MLE_N"/>
    <property type="match status" value="1"/>
</dbReference>
<dbReference type="InterPro" id="IPR036849">
    <property type="entry name" value="Enolase-like_C_sf"/>
</dbReference>
<comment type="caution">
    <text evidence="5">The sequence shown here is derived from an EMBL/GenBank/DDBJ whole genome shotgun (WGS) entry which is preliminary data.</text>
</comment>
<organism evidence="5 6">
    <name type="scientific">Trebonia kvetii</name>
    <dbReference type="NCBI Taxonomy" id="2480626"/>
    <lineage>
        <taxon>Bacteria</taxon>
        <taxon>Bacillati</taxon>
        <taxon>Actinomycetota</taxon>
        <taxon>Actinomycetes</taxon>
        <taxon>Streptosporangiales</taxon>
        <taxon>Treboniaceae</taxon>
        <taxon>Trebonia</taxon>
    </lineage>
</organism>
<dbReference type="InterPro" id="IPR013342">
    <property type="entry name" value="Mandelate_racemase_C"/>
</dbReference>